<dbReference type="EMBL" id="JAEDAO010000001">
    <property type="protein sequence ID" value="MBK0394950.1"/>
    <property type="molecule type" value="Genomic_DNA"/>
</dbReference>
<dbReference type="Pfam" id="PF01927">
    <property type="entry name" value="Mut7-C"/>
    <property type="match status" value="1"/>
</dbReference>
<feature type="domain" description="Mut7-C RNAse" evidence="1">
    <location>
        <begin position="7"/>
        <end position="88"/>
    </location>
</feature>
<name>A0A934Q4N5_9BURK</name>
<organism evidence="2 3">
    <name type="scientific">Ramlibacter algicola</name>
    <dbReference type="NCBI Taxonomy" id="2795217"/>
    <lineage>
        <taxon>Bacteria</taxon>
        <taxon>Pseudomonadati</taxon>
        <taxon>Pseudomonadota</taxon>
        <taxon>Betaproteobacteria</taxon>
        <taxon>Burkholderiales</taxon>
        <taxon>Comamonadaceae</taxon>
        <taxon>Ramlibacter</taxon>
    </lineage>
</organism>
<proteinExistence type="predicted"/>
<dbReference type="InterPro" id="IPR002782">
    <property type="entry name" value="Mut7-C_RNAse_dom"/>
</dbReference>
<dbReference type="PANTHER" id="PTHR39081">
    <property type="entry name" value="MUT7-C DOMAIN-CONTAINING PROTEIN"/>
    <property type="match status" value="1"/>
</dbReference>
<evidence type="ECO:0000313" key="3">
    <source>
        <dbReference type="Proteomes" id="UP000617041"/>
    </source>
</evidence>
<comment type="caution">
    <text evidence="2">The sequence shown here is derived from an EMBL/GenBank/DDBJ whole genome shotgun (WGS) entry which is preliminary data.</text>
</comment>
<protein>
    <recommendedName>
        <fullName evidence="1">Mut7-C RNAse domain-containing protein</fullName>
    </recommendedName>
</protein>
<accession>A0A934Q4N5</accession>
<evidence type="ECO:0000313" key="2">
    <source>
        <dbReference type="EMBL" id="MBK0394950.1"/>
    </source>
</evidence>
<sequence length="98" mass="11063">MHDAPPFSADAMLARLARWLRVLGWDTRLDPQLPDPDLVALANAEGRLLLTRDRLLLRELQPARSLEIVHDAPLQQLVQVVTVLQLAPPRELHSLPQL</sequence>
<reference evidence="2" key="1">
    <citation type="submission" date="2020-12" db="EMBL/GenBank/DDBJ databases">
        <title>Ramlibacter sp. nov., isolated from a freshwater alga, Cryptomonas.</title>
        <authorList>
            <person name="Kim H.M."/>
            <person name="Jeon C.O."/>
        </authorList>
    </citation>
    <scope>NUCLEOTIDE SEQUENCE</scope>
    <source>
        <strain evidence="2">CrO1</strain>
    </source>
</reference>
<gene>
    <name evidence="2" type="ORF">I8E28_20260</name>
</gene>
<evidence type="ECO:0000259" key="1">
    <source>
        <dbReference type="Pfam" id="PF01927"/>
    </source>
</evidence>
<dbReference type="Proteomes" id="UP000617041">
    <property type="component" value="Unassembled WGS sequence"/>
</dbReference>
<keyword evidence="3" id="KW-1185">Reference proteome</keyword>
<dbReference type="RefSeq" id="WP_200790043.1">
    <property type="nucleotide sequence ID" value="NZ_JAEDAO010000001.1"/>
</dbReference>
<dbReference type="PANTHER" id="PTHR39081:SF1">
    <property type="entry name" value="MUT7-C RNASE DOMAIN-CONTAINING PROTEIN"/>
    <property type="match status" value="1"/>
</dbReference>
<dbReference type="AlphaFoldDB" id="A0A934Q4N5"/>